<sequence length="285" mass="32081">MAVNKLENDRLLIEISDHGAELSRIYRKDVQKEALWNADPAFWNRHAPVLFPFVGASNGGVYHWQGKEYPMKQHGFARDTEFELVEAGEKKVVHRLVSSEKTRENYPFDFCLTITHTLEGNTVGVDWKVENRTDGEMYFTIGAHPAFLVEKGSWLLTPGKESLNYIRINEAGEVLPEPVYELKLPGGRLQMPEDMFQEGVYIFEDGQLDQVGLAAADGSPLVMLSCKGFPYVGVWSKPGAPFVCLEPWYGRSDNKDFAGDLSQKTGVQKLERDGVFHVCYSITVG</sequence>
<reference evidence="1" key="2">
    <citation type="journal article" date="2021" name="PeerJ">
        <title>Extensive microbial diversity within the chicken gut microbiome revealed by metagenomics and culture.</title>
        <authorList>
            <person name="Gilroy R."/>
            <person name="Ravi A."/>
            <person name="Getino M."/>
            <person name="Pursley I."/>
            <person name="Horton D.L."/>
            <person name="Alikhan N.F."/>
            <person name="Baker D."/>
            <person name="Gharbi K."/>
            <person name="Hall N."/>
            <person name="Watson M."/>
            <person name="Adriaenssens E.M."/>
            <person name="Foster-Nyarko E."/>
            <person name="Jarju S."/>
            <person name="Secka A."/>
            <person name="Antonio M."/>
            <person name="Oren A."/>
            <person name="Chaudhuri R.R."/>
            <person name="La Ragione R."/>
            <person name="Hildebrand F."/>
            <person name="Pallen M.J."/>
        </authorList>
    </citation>
    <scope>NUCLEOTIDE SEQUENCE</scope>
    <source>
        <strain evidence="1">CHK190-19873</strain>
    </source>
</reference>
<dbReference type="GO" id="GO:0005975">
    <property type="term" value="P:carbohydrate metabolic process"/>
    <property type="evidence" value="ECO:0007669"/>
    <property type="project" value="InterPro"/>
</dbReference>
<reference evidence="1" key="1">
    <citation type="submission" date="2020-10" db="EMBL/GenBank/DDBJ databases">
        <authorList>
            <person name="Gilroy R."/>
        </authorList>
    </citation>
    <scope>NUCLEOTIDE SEQUENCE</scope>
    <source>
        <strain evidence="1">CHK190-19873</strain>
    </source>
</reference>
<dbReference type="InterPro" id="IPR011013">
    <property type="entry name" value="Gal_mutarotase_sf_dom"/>
</dbReference>
<name>A0A9D1ES59_9FIRM</name>
<proteinExistence type="predicted"/>
<dbReference type="InterPro" id="IPR037481">
    <property type="entry name" value="LacX"/>
</dbReference>
<organism evidence="1 2">
    <name type="scientific">Candidatus Limivivens intestinipullorum</name>
    <dbReference type="NCBI Taxonomy" id="2840858"/>
    <lineage>
        <taxon>Bacteria</taxon>
        <taxon>Bacillati</taxon>
        <taxon>Bacillota</taxon>
        <taxon>Clostridia</taxon>
        <taxon>Lachnospirales</taxon>
        <taxon>Lachnospiraceae</taxon>
        <taxon>Lachnospiraceae incertae sedis</taxon>
        <taxon>Candidatus Limivivens</taxon>
    </lineage>
</organism>
<gene>
    <name evidence="1" type="ORF">IAB44_04230</name>
</gene>
<evidence type="ECO:0000313" key="1">
    <source>
        <dbReference type="EMBL" id="HIS30746.1"/>
    </source>
</evidence>
<dbReference type="CDD" id="cd09024">
    <property type="entry name" value="Aldose_epim_lacX"/>
    <property type="match status" value="1"/>
</dbReference>
<dbReference type="SUPFAM" id="SSF74650">
    <property type="entry name" value="Galactose mutarotase-like"/>
    <property type="match status" value="1"/>
</dbReference>
<dbReference type="AlphaFoldDB" id="A0A9D1ES59"/>
<comment type="caution">
    <text evidence="1">The sequence shown here is derived from an EMBL/GenBank/DDBJ whole genome shotgun (WGS) entry which is preliminary data.</text>
</comment>
<dbReference type="InterPro" id="IPR008183">
    <property type="entry name" value="Aldose_1/G6P_1-epimerase"/>
</dbReference>
<dbReference type="EMBL" id="DVIQ01000023">
    <property type="protein sequence ID" value="HIS30746.1"/>
    <property type="molecule type" value="Genomic_DNA"/>
</dbReference>
<dbReference type="Pfam" id="PF01263">
    <property type="entry name" value="Aldose_epim"/>
    <property type="match status" value="1"/>
</dbReference>
<protein>
    <submittedName>
        <fullName evidence="1">Aldose 1-epimerase family protein</fullName>
    </submittedName>
</protein>
<dbReference type="Gene3D" id="2.70.98.10">
    <property type="match status" value="1"/>
</dbReference>
<dbReference type="GO" id="GO:0016853">
    <property type="term" value="F:isomerase activity"/>
    <property type="evidence" value="ECO:0007669"/>
    <property type="project" value="InterPro"/>
</dbReference>
<dbReference type="InterPro" id="IPR014718">
    <property type="entry name" value="GH-type_carb-bd"/>
</dbReference>
<dbReference type="Proteomes" id="UP000823935">
    <property type="component" value="Unassembled WGS sequence"/>
</dbReference>
<accession>A0A9D1ES59</accession>
<evidence type="ECO:0000313" key="2">
    <source>
        <dbReference type="Proteomes" id="UP000823935"/>
    </source>
</evidence>
<dbReference type="GO" id="GO:0030246">
    <property type="term" value="F:carbohydrate binding"/>
    <property type="evidence" value="ECO:0007669"/>
    <property type="project" value="InterPro"/>
</dbReference>